<dbReference type="Gene3D" id="3.80.10.10">
    <property type="entry name" value="Ribonuclease Inhibitor"/>
    <property type="match status" value="2"/>
</dbReference>
<dbReference type="InterPro" id="IPR050836">
    <property type="entry name" value="SDS22/Internalin_LRR"/>
</dbReference>
<dbReference type="InterPro" id="IPR003591">
    <property type="entry name" value="Leu-rich_rpt_typical-subtyp"/>
</dbReference>
<dbReference type="CDD" id="cd21340">
    <property type="entry name" value="PPP1R42"/>
    <property type="match status" value="1"/>
</dbReference>
<proteinExistence type="predicted"/>
<dbReference type="WBParaSite" id="HDID_0000839401-mRNA-1">
    <property type="protein sequence ID" value="HDID_0000839401-mRNA-1"/>
    <property type="gene ID" value="HDID_0000839401"/>
</dbReference>
<dbReference type="PANTHER" id="PTHR46652">
    <property type="entry name" value="LEUCINE-RICH REPEAT AND IQ DOMAIN-CONTAINING PROTEIN 1-RELATED"/>
    <property type="match status" value="1"/>
</dbReference>
<dbReference type="SMART" id="SM00365">
    <property type="entry name" value="LRR_SD22"/>
    <property type="match status" value="6"/>
</dbReference>
<dbReference type="PANTHER" id="PTHR46652:SF3">
    <property type="entry name" value="LEUCINE-RICH REPEAT-CONTAINING PROTEIN 9"/>
    <property type="match status" value="1"/>
</dbReference>
<dbReference type="STRING" id="6216.A0A0R3SST5"/>
<dbReference type="SUPFAM" id="SSF52058">
    <property type="entry name" value="L domain-like"/>
    <property type="match status" value="1"/>
</dbReference>
<evidence type="ECO:0000256" key="1">
    <source>
        <dbReference type="ARBA" id="ARBA00022614"/>
    </source>
</evidence>
<reference evidence="3" key="1">
    <citation type="submission" date="2017-02" db="UniProtKB">
        <authorList>
            <consortium name="WormBaseParasite"/>
        </authorList>
    </citation>
    <scope>IDENTIFICATION</scope>
</reference>
<keyword evidence="1" id="KW-0433">Leucine-rich repeat</keyword>
<dbReference type="AlphaFoldDB" id="A0A0R3SST5"/>
<dbReference type="Pfam" id="PF13855">
    <property type="entry name" value="LRR_8"/>
    <property type="match status" value="2"/>
</dbReference>
<evidence type="ECO:0000313" key="3">
    <source>
        <dbReference type="WBParaSite" id="HDID_0000839401-mRNA-1"/>
    </source>
</evidence>
<dbReference type="InterPro" id="IPR032675">
    <property type="entry name" value="LRR_dom_sf"/>
</dbReference>
<dbReference type="InterPro" id="IPR001611">
    <property type="entry name" value="Leu-rich_rpt"/>
</dbReference>
<dbReference type="SMART" id="SM00369">
    <property type="entry name" value="LRR_TYP"/>
    <property type="match status" value="3"/>
</dbReference>
<organism evidence="3">
    <name type="scientific">Hymenolepis diminuta</name>
    <name type="common">Rat tapeworm</name>
    <dbReference type="NCBI Taxonomy" id="6216"/>
    <lineage>
        <taxon>Eukaryota</taxon>
        <taxon>Metazoa</taxon>
        <taxon>Spiralia</taxon>
        <taxon>Lophotrochozoa</taxon>
        <taxon>Platyhelminthes</taxon>
        <taxon>Cestoda</taxon>
        <taxon>Eucestoda</taxon>
        <taxon>Cyclophyllidea</taxon>
        <taxon>Hymenolepididae</taxon>
        <taxon>Hymenolepis</taxon>
    </lineage>
</organism>
<evidence type="ECO:0000256" key="2">
    <source>
        <dbReference type="ARBA" id="ARBA00022737"/>
    </source>
</evidence>
<protein>
    <submittedName>
        <fullName evidence="3">Leucine-rich repeat-containing protein 67</fullName>
    </submittedName>
</protein>
<dbReference type="PROSITE" id="PS51450">
    <property type="entry name" value="LRR"/>
    <property type="match status" value="5"/>
</dbReference>
<accession>A0A0R3SST5</accession>
<keyword evidence="2" id="KW-0677">Repeat</keyword>
<sequence length="261" mass="29811">LPQAAHLQMVKVSPGLLLRSTSSNNKKREDESFENFMSKITHLYMNNKNIDDVGDTFRHCSRLQVLYLYENKLTSVPDLSANSNLTHLYLQQNNITRICGLERLVSLEKLFLSKNKISVLEGMECQKNLRELHIDHQRLAAGEEIIVDPRSTQSLRSLRNLDISGSSLSCLEGLVHLTSLEHLDLSSNRLTNESELLNYLSQTTTLKDLSIAGNPLSKISRMNEKIILSARTLGMDNINIQYLFLRNPRWKRNLSLTSKIY</sequence>
<name>A0A0R3SST5_HYMDI</name>